<dbReference type="RefSeq" id="XP_034246666.1">
    <property type="nucleotide sequence ID" value="XM_034390775.1"/>
</dbReference>
<gene>
    <name evidence="11" type="primary">LOC117648315</name>
</gene>
<evidence type="ECO:0000313" key="11">
    <source>
        <dbReference type="RefSeq" id="XP_034246666.1"/>
    </source>
</evidence>
<keyword evidence="3 9" id="KW-0812">Transmembrane</keyword>
<comment type="catalytic activity">
    <reaction evidence="8">
        <text>a 1-O-(1Z-alkenyl)-sn-glycero-3-phosphocholine + H2O = a 2,3-saturated aldehyde + sn-glycerol 3-phosphocholine</text>
        <dbReference type="Rhea" id="RHEA:22544"/>
        <dbReference type="ChEBI" id="CHEBI:15377"/>
        <dbReference type="ChEBI" id="CHEBI:16870"/>
        <dbReference type="ChEBI" id="CHEBI:73359"/>
        <dbReference type="ChEBI" id="CHEBI:77287"/>
        <dbReference type="EC" id="3.3.2.2"/>
    </reaction>
</comment>
<protein>
    <recommendedName>
        <fullName evidence="6">lysoplasmalogenase</fullName>
        <ecNumber evidence="6">3.3.2.2</ecNumber>
    </recommendedName>
</protein>
<evidence type="ECO:0000256" key="8">
    <source>
        <dbReference type="ARBA" id="ARBA00049560"/>
    </source>
</evidence>
<evidence type="ECO:0000256" key="3">
    <source>
        <dbReference type="ARBA" id="ARBA00022692"/>
    </source>
</evidence>
<evidence type="ECO:0000256" key="4">
    <source>
        <dbReference type="ARBA" id="ARBA00022989"/>
    </source>
</evidence>
<feature type="transmembrane region" description="Helical" evidence="9">
    <location>
        <begin position="51"/>
        <end position="70"/>
    </location>
</feature>
<comment type="similarity">
    <text evidence="2">Belongs to the TMEM86 family.</text>
</comment>
<keyword evidence="5 9" id="KW-0472">Membrane</keyword>
<keyword evidence="4 9" id="KW-1133">Transmembrane helix</keyword>
<evidence type="ECO:0000256" key="2">
    <source>
        <dbReference type="ARBA" id="ARBA00007375"/>
    </source>
</evidence>
<organism evidence="11">
    <name type="scientific">Thrips palmi</name>
    <name type="common">Melon thrips</name>
    <dbReference type="NCBI Taxonomy" id="161013"/>
    <lineage>
        <taxon>Eukaryota</taxon>
        <taxon>Metazoa</taxon>
        <taxon>Ecdysozoa</taxon>
        <taxon>Arthropoda</taxon>
        <taxon>Hexapoda</taxon>
        <taxon>Insecta</taxon>
        <taxon>Pterygota</taxon>
        <taxon>Neoptera</taxon>
        <taxon>Paraneoptera</taxon>
        <taxon>Thysanoptera</taxon>
        <taxon>Terebrantia</taxon>
        <taxon>Thripoidea</taxon>
        <taxon>Thripidae</taxon>
        <taxon>Thrips</taxon>
    </lineage>
</organism>
<feature type="transmembrane region" description="Helical" evidence="9">
    <location>
        <begin position="27"/>
        <end position="45"/>
    </location>
</feature>
<dbReference type="EC" id="3.3.2.2" evidence="6"/>
<dbReference type="OrthoDB" id="2133758at2759"/>
<feature type="transmembrane region" description="Helical" evidence="9">
    <location>
        <begin position="90"/>
        <end position="106"/>
    </location>
</feature>
<evidence type="ECO:0000256" key="6">
    <source>
        <dbReference type="ARBA" id="ARBA00035673"/>
    </source>
</evidence>
<sequence>MTGASAEPKGPQGAAADDDTARLLKGVMLKLLPFFKAVVIYFVVMPADTPTWLYVLVKVMPVLSLVLFVVLHEGHRLSLPGYQCRFSRRVALALALSAFADALLVWPSQFLTGMFVFVAVHLLYIAAFGFRPLRPALGVALYASSAWAVSFLVPGLKGPLVLAVPLYTAVLVTMLWRAVARDWDFRTLVPGHWFRLCPAVGGMLFVASSSDSTCSTGPSQVLIMTTYYTAQLGMALSILSRNAIMLKELQESDRELNVGVAPRSPSTTSHCKGKLLRKNVYT</sequence>
<name>A0A6P8Z8M5_THRPL</name>
<feature type="transmembrane region" description="Helical" evidence="9">
    <location>
        <begin position="137"/>
        <end position="154"/>
    </location>
</feature>
<evidence type="ECO:0000256" key="1">
    <source>
        <dbReference type="ARBA" id="ARBA00004141"/>
    </source>
</evidence>
<dbReference type="GeneID" id="117648315"/>
<dbReference type="Pfam" id="PF07947">
    <property type="entry name" value="YhhN"/>
    <property type="match status" value="1"/>
</dbReference>
<evidence type="ECO:0000256" key="7">
    <source>
        <dbReference type="ARBA" id="ARBA00049458"/>
    </source>
</evidence>
<dbReference type="PANTHER" id="PTHR31885:SF6">
    <property type="entry name" value="GH04784P"/>
    <property type="match status" value="1"/>
</dbReference>
<keyword evidence="10" id="KW-1185">Reference proteome</keyword>
<evidence type="ECO:0000256" key="5">
    <source>
        <dbReference type="ARBA" id="ARBA00023136"/>
    </source>
</evidence>
<proteinExistence type="inferred from homology"/>
<dbReference type="InterPro" id="IPR012506">
    <property type="entry name" value="TMEM86B-like"/>
</dbReference>
<dbReference type="PANTHER" id="PTHR31885">
    <property type="entry name" value="GH04784P"/>
    <property type="match status" value="1"/>
</dbReference>
<evidence type="ECO:0000256" key="9">
    <source>
        <dbReference type="SAM" id="Phobius"/>
    </source>
</evidence>
<dbReference type="Proteomes" id="UP000515158">
    <property type="component" value="Unplaced"/>
</dbReference>
<feature type="transmembrane region" description="Helical" evidence="9">
    <location>
        <begin position="112"/>
        <end position="130"/>
    </location>
</feature>
<dbReference type="GO" id="GO:0047408">
    <property type="term" value="F:alkenylglycerophosphocholine hydrolase activity"/>
    <property type="evidence" value="ECO:0007669"/>
    <property type="project" value="UniProtKB-EC"/>
</dbReference>
<comment type="subcellular location">
    <subcellularLocation>
        <location evidence="1">Membrane</location>
        <topology evidence="1">Multi-pass membrane protein</topology>
    </subcellularLocation>
</comment>
<evidence type="ECO:0000313" key="10">
    <source>
        <dbReference type="Proteomes" id="UP000515158"/>
    </source>
</evidence>
<dbReference type="GO" id="GO:0016020">
    <property type="term" value="C:membrane"/>
    <property type="evidence" value="ECO:0007669"/>
    <property type="project" value="UniProtKB-SubCell"/>
</dbReference>
<feature type="transmembrane region" description="Helical" evidence="9">
    <location>
        <begin position="160"/>
        <end position="180"/>
    </location>
</feature>
<dbReference type="AlphaFoldDB" id="A0A6P8Z8M5"/>
<comment type="catalytic activity">
    <reaction evidence="7">
        <text>a 1-O-(1Z-alkenyl)-sn-glycero-3-phosphoethanolamine + H2O = a 2,3-saturated aldehyde + sn-glycero-3-phosphoethanolamine</text>
        <dbReference type="Rhea" id="RHEA:16905"/>
        <dbReference type="ChEBI" id="CHEBI:15377"/>
        <dbReference type="ChEBI" id="CHEBI:73359"/>
        <dbReference type="ChEBI" id="CHEBI:77288"/>
        <dbReference type="ChEBI" id="CHEBI:143890"/>
        <dbReference type="EC" id="3.3.2.2"/>
    </reaction>
</comment>
<reference evidence="11" key="1">
    <citation type="submission" date="2025-08" db="UniProtKB">
        <authorList>
            <consortium name="RefSeq"/>
        </authorList>
    </citation>
    <scope>IDENTIFICATION</scope>
    <source>
        <tissue evidence="11">Total insect</tissue>
    </source>
</reference>
<accession>A0A6P8Z8M5</accession>